<accession>A0AAN9A572</accession>
<feature type="region of interest" description="Disordered" evidence="1">
    <location>
        <begin position="1"/>
        <end position="23"/>
    </location>
</feature>
<dbReference type="AlphaFoldDB" id="A0AAN9A572"/>
<feature type="compositionally biased region" description="Polar residues" evidence="1">
    <location>
        <begin position="9"/>
        <end position="23"/>
    </location>
</feature>
<name>A0AAN9A572_HALRR</name>
<evidence type="ECO:0000313" key="3">
    <source>
        <dbReference type="Proteomes" id="UP001381693"/>
    </source>
</evidence>
<feature type="non-terminal residue" evidence="2">
    <location>
        <position position="55"/>
    </location>
</feature>
<evidence type="ECO:0000313" key="2">
    <source>
        <dbReference type="EMBL" id="KAK7075428.1"/>
    </source>
</evidence>
<protein>
    <submittedName>
        <fullName evidence="2">Uncharacterized protein</fullName>
    </submittedName>
</protein>
<sequence>MAKTPQLEARTTSFHPPSRGTRAQNLVNEYDRMTTEYLQHPLPPSLTSLFADRKA</sequence>
<comment type="caution">
    <text evidence="2">The sequence shown here is derived from an EMBL/GenBank/DDBJ whole genome shotgun (WGS) entry which is preliminary data.</text>
</comment>
<reference evidence="2 3" key="1">
    <citation type="submission" date="2023-11" db="EMBL/GenBank/DDBJ databases">
        <title>Halocaridina rubra genome assembly.</title>
        <authorList>
            <person name="Smith C."/>
        </authorList>
    </citation>
    <scope>NUCLEOTIDE SEQUENCE [LARGE SCALE GENOMIC DNA]</scope>
    <source>
        <strain evidence="2">EP-1</strain>
        <tissue evidence="2">Whole</tissue>
    </source>
</reference>
<gene>
    <name evidence="2" type="ORF">SK128_022316</name>
</gene>
<proteinExistence type="predicted"/>
<keyword evidence="3" id="KW-1185">Reference proteome</keyword>
<evidence type="ECO:0000256" key="1">
    <source>
        <dbReference type="SAM" id="MobiDB-lite"/>
    </source>
</evidence>
<organism evidence="2 3">
    <name type="scientific">Halocaridina rubra</name>
    <name type="common">Hawaiian red shrimp</name>
    <dbReference type="NCBI Taxonomy" id="373956"/>
    <lineage>
        <taxon>Eukaryota</taxon>
        <taxon>Metazoa</taxon>
        <taxon>Ecdysozoa</taxon>
        <taxon>Arthropoda</taxon>
        <taxon>Crustacea</taxon>
        <taxon>Multicrustacea</taxon>
        <taxon>Malacostraca</taxon>
        <taxon>Eumalacostraca</taxon>
        <taxon>Eucarida</taxon>
        <taxon>Decapoda</taxon>
        <taxon>Pleocyemata</taxon>
        <taxon>Caridea</taxon>
        <taxon>Atyoidea</taxon>
        <taxon>Atyidae</taxon>
        <taxon>Halocaridina</taxon>
    </lineage>
</organism>
<dbReference type="Proteomes" id="UP001381693">
    <property type="component" value="Unassembled WGS sequence"/>
</dbReference>
<dbReference type="EMBL" id="JAXCGZ010010736">
    <property type="protein sequence ID" value="KAK7075428.1"/>
    <property type="molecule type" value="Genomic_DNA"/>
</dbReference>